<evidence type="ECO:0000256" key="1">
    <source>
        <dbReference type="ARBA" id="ARBA00022475"/>
    </source>
</evidence>
<keyword evidence="1" id="KW-1003">Cell membrane</keyword>
<evidence type="ECO:0000313" key="7">
    <source>
        <dbReference type="Proteomes" id="UP000198704"/>
    </source>
</evidence>
<evidence type="ECO:0000256" key="3">
    <source>
        <dbReference type="ARBA" id="ARBA00022989"/>
    </source>
</evidence>
<keyword evidence="4 5" id="KW-0472">Membrane</keyword>
<evidence type="ECO:0000256" key="4">
    <source>
        <dbReference type="ARBA" id="ARBA00023136"/>
    </source>
</evidence>
<evidence type="ECO:0000256" key="2">
    <source>
        <dbReference type="ARBA" id="ARBA00022692"/>
    </source>
</evidence>
<dbReference type="OrthoDB" id="7021192at2"/>
<dbReference type="RefSeq" id="WP_091721035.1">
    <property type="nucleotide sequence ID" value="NZ_FNHS01000019.1"/>
</dbReference>
<dbReference type="Pfam" id="PF07869">
    <property type="entry name" value="DUF1656"/>
    <property type="match status" value="1"/>
</dbReference>
<keyword evidence="2 5" id="KW-0812">Transmembrane</keyword>
<proteinExistence type="predicted"/>
<evidence type="ECO:0008006" key="8">
    <source>
        <dbReference type="Google" id="ProtNLM"/>
    </source>
</evidence>
<feature type="transmembrane region" description="Helical" evidence="5">
    <location>
        <begin position="6"/>
        <end position="29"/>
    </location>
</feature>
<organism evidence="6 7">
    <name type="scientific">Methylobacterium phyllostachyos</name>
    <dbReference type="NCBI Taxonomy" id="582672"/>
    <lineage>
        <taxon>Bacteria</taxon>
        <taxon>Pseudomonadati</taxon>
        <taxon>Pseudomonadota</taxon>
        <taxon>Alphaproteobacteria</taxon>
        <taxon>Hyphomicrobiales</taxon>
        <taxon>Methylobacteriaceae</taxon>
        <taxon>Methylobacterium</taxon>
    </lineage>
</organism>
<dbReference type="STRING" id="582672.SAMN05216360_11911"/>
<keyword evidence="3 5" id="KW-1133">Transmembrane helix</keyword>
<gene>
    <name evidence="6" type="ORF">SAMN05216360_11911</name>
</gene>
<dbReference type="Proteomes" id="UP000198704">
    <property type="component" value="Unassembled WGS sequence"/>
</dbReference>
<accession>A0A1H0IH30</accession>
<protein>
    <recommendedName>
        <fullName evidence="8">DUF1656 domain-containing protein</fullName>
    </recommendedName>
</protein>
<dbReference type="EMBL" id="FNHS01000019">
    <property type="protein sequence ID" value="SDO30600.1"/>
    <property type="molecule type" value="Genomic_DNA"/>
</dbReference>
<sequence length="69" mass="7631">MMGEIDLYGVFIPGLALWMAIAFALSLPLRRLLVATGFYRLVWHRPLFDLALYVVLLGGVVTLAQGTLP</sequence>
<keyword evidence="7" id="KW-1185">Reference proteome</keyword>
<evidence type="ECO:0000256" key="5">
    <source>
        <dbReference type="SAM" id="Phobius"/>
    </source>
</evidence>
<feature type="transmembrane region" description="Helical" evidence="5">
    <location>
        <begin position="50"/>
        <end position="68"/>
    </location>
</feature>
<dbReference type="InterPro" id="IPR012451">
    <property type="entry name" value="DUF1656"/>
</dbReference>
<name>A0A1H0IH30_9HYPH</name>
<dbReference type="AlphaFoldDB" id="A0A1H0IH30"/>
<evidence type="ECO:0000313" key="6">
    <source>
        <dbReference type="EMBL" id="SDO30600.1"/>
    </source>
</evidence>
<reference evidence="7" key="1">
    <citation type="submission" date="2016-10" db="EMBL/GenBank/DDBJ databases">
        <authorList>
            <person name="Varghese N."/>
            <person name="Submissions S."/>
        </authorList>
    </citation>
    <scope>NUCLEOTIDE SEQUENCE [LARGE SCALE GENOMIC DNA]</scope>
    <source>
        <strain evidence="7">BL47</strain>
    </source>
</reference>